<feature type="compositionally biased region" description="Basic and acidic residues" evidence="1">
    <location>
        <begin position="48"/>
        <end position="59"/>
    </location>
</feature>
<protein>
    <submittedName>
        <fullName evidence="2">Uncharacterized protein</fullName>
    </submittedName>
</protein>
<gene>
    <name evidence="2" type="ORF">SAMN05444358_109120</name>
</gene>
<organism evidence="2 3">
    <name type="scientific">Ruegeria halocynthiae</name>
    <dbReference type="NCBI Taxonomy" id="985054"/>
    <lineage>
        <taxon>Bacteria</taxon>
        <taxon>Pseudomonadati</taxon>
        <taxon>Pseudomonadota</taxon>
        <taxon>Alphaproteobacteria</taxon>
        <taxon>Rhodobacterales</taxon>
        <taxon>Roseobacteraceae</taxon>
        <taxon>Ruegeria</taxon>
    </lineage>
</organism>
<proteinExistence type="predicted"/>
<evidence type="ECO:0000313" key="2">
    <source>
        <dbReference type="EMBL" id="SDX70813.1"/>
    </source>
</evidence>
<evidence type="ECO:0000313" key="3">
    <source>
        <dbReference type="Proteomes" id="UP000183400"/>
    </source>
</evidence>
<dbReference type="AlphaFoldDB" id="A0A1H3DWC9"/>
<evidence type="ECO:0000256" key="1">
    <source>
        <dbReference type="SAM" id="MobiDB-lite"/>
    </source>
</evidence>
<accession>A0A1H3DWC9</accession>
<reference evidence="3" key="1">
    <citation type="submission" date="2016-10" db="EMBL/GenBank/DDBJ databases">
        <authorList>
            <person name="Varghese N."/>
            <person name="Submissions S."/>
        </authorList>
    </citation>
    <scope>NUCLEOTIDE SEQUENCE [LARGE SCALE GENOMIC DNA]</scope>
    <source>
        <strain evidence="3">DSM 27839</strain>
    </source>
</reference>
<dbReference type="EMBL" id="FNNP01000009">
    <property type="protein sequence ID" value="SDX70813.1"/>
    <property type="molecule type" value="Genomic_DNA"/>
</dbReference>
<dbReference type="Proteomes" id="UP000183400">
    <property type="component" value="Unassembled WGS sequence"/>
</dbReference>
<keyword evidence="3" id="KW-1185">Reference proteome</keyword>
<feature type="region of interest" description="Disordered" evidence="1">
    <location>
        <begin position="48"/>
        <end position="67"/>
    </location>
</feature>
<sequence>MPSLYLYIPLSRQHGLLLRLVESLVRRLGGECPVQFRHAELPDHLRKDVGLPPEVERPPPLRHRFPF</sequence>
<name>A0A1H3DWC9_9RHOB</name>